<gene>
    <name evidence="1" type="ORF">N8I77_009733</name>
</gene>
<reference evidence="1" key="1">
    <citation type="submission" date="2023-06" db="EMBL/GenBank/DDBJ databases">
        <authorList>
            <person name="Noh H."/>
        </authorList>
    </citation>
    <scope>NUCLEOTIDE SEQUENCE</scope>
    <source>
        <strain evidence="1">DUCC20226</strain>
    </source>
</reference>
<dbReference type="InterPro" id="IPR011042">
    <property type="entry name" value="6-blade_b-propeller_TolB-like"/>
</dbReference>
<evidence type="ECO:0000313" key="1">
    <source>
        <dbReference type="EMBL" id="KAK2603262.1"/>
    </source>
</evidence>
<dbReference type="EMBL" id="JAUJFL010000005">
    <property type="protein sequence ID" value="KAK2603262.1"/>
    <property type="molecule type" value="Genomic_DNA"/>
</dbReference>
<organism evidence="1 2">
    <name type="scientific">Phomopsis amygdali</name>
    <name type="common">Fusicoccum amygdali</name>
    <dbReference type="NCBI Taxonomy" id="1214568"/>
    <lineage>
        <taxon>Eukaryota</taxon>
        <taxon>Fungi</taxon>
        <taxon>Dikarya</taxon>
        <taxon>Ascomycota</taxon>
        <taxon>Pezizomycotina</taxon>
        <taxon>Sordariomycetes</taxon>
        <taxon>Sordariomycetidae</taxon>
        <taxon>Diaporthales</taxon>
        <taxon>Diaporthaceae</taxon>
        <taxon>Diaporthe</taxon>
    </lineage>
</organism>
<proteinExistence type="predicted"/>
<dbReference type="PANTHER" id="PTHR42060">
    <property type="entry name" value="NHL REPEAT-CONTAINING PROTEIN-RELATED"/>
    <property type="match status" value="1"/>
</dbReference>
<name>A0AAD9W3G7_PHOAM</name>
<evidence type="ECO:0000313" key="2">
    <source>
        <dbReference type="Proteomes" id="UP001265746"/>
    </source>
</evidence>
<dbReference type="AlphaFoldDB" id="A0AAD9W3G7"/>
<sequence length="326" mass="36410">MLEEDIHLITQLPQNAWFEGFAIRPNGYLLVSRLDEPVLYTFDAEDREAEPEEVHIFEDATGLINLCPIPGRHDEYAVISGRPDIDDMQFNNKYYTVWRVAFSETSDVTVTKLADLDDYGFSIGIIPVNEHTLLVADTFLNRICSLDIATGKSSVLMEDPSMKAVDGAPFGLNRLRIAVGYVWFTNTSAGTLCRFPISTDGPSIKATGPVQIICDDVEHCDGLAIAPDASAAWTSSMANDWLWRIDLDKDGDEVIATTTVVKENLYSPTAVEPFYDDDDRLRLYVVCNGDREEQQAWIKKGDSNPWADFHNVRITESVSVSVTRGE</sequence>
<protein>
    <recommendedName>
        <fullName evidence="3">Six-bladed beta-propeller-like protein</fullName>
    </recommendedName>
</protein>
<dbReference type="Proteomes" id="UP001265746">
    <property type="component" value="Unassembled WGS sequence"/>
</dbReference>
<accession>A0AAD9W3G7</accession>
<evidence type="ECO:0008006" key="3">
    <source>
        <dbReference type="Google" id="ProtNLM"/>
    </source>
</evidence>
<dbReference type="InterPro" id="IPR052998">
    <property type="entry name" value="Hetero-Diels-Alderase-like"/>
</dbReference>
<comment type="caution">
    <text evidence="1">The sequence shown here is derived from an EMBL/GenBank/DDBJ whole genome shotgun (WGS) entry which is preliminary data.</text>
</comment>
<dbReference type="SUPFAM" id="SSF63829">
    <property type="entry name" value="Calcium-dependent phosphotriesterase"/>
    <property type="match status" value="1"/>
</dbReference>
<dbReference type="PANTHER" id="PTHR42060:SF1">
    <property type="entry name" value="NHL REPEAT-CONTAINING PROTEIN"/>
    <property type="match status" value="1"/>
</dbReference>
<dbReference type="Gene3D" id="2.120.10.30">
    <property type="entry name" value="TolB, C-terminal domain"/>
    <property type="match status" value="1"/>
</dbReference>
<keyword evidence="2" id="KW-1185">Reference proteome</keyword>